<dbReference type="STRING" id="241244.ATY39_16300"/>
<dbReference type="OrthoDB" id="2444888at2"/>
<protein>
    <recommendedName>
        <fullName evidence="5">CMP-N-acetylneuraminic acid synthetase</fullName>
    </recommendedName>
</protein>
<dbReference type="GO" id="GO:0016757">
    <property type="term" value="F:glycosyltransferase activity"/>
    <property type="evidence" value="ECO:0007669"/>
    <property type="project" value="TreeGrafter"/>
</dbReference>
<evidence type="ECO:0000256" key="1">
    <source>
        <dbReference type="ARBA" id="ARBA00023136"/>
    </source>
</evidence>
<dbReference type="PANTHER" id="PTHR21015:SF22">
    <property type="entry name" value="GLYCOSYLTRANSFERASE"/>
    <property type="match status" value="1"/>
</dbReference>
<keyword evidence="1" id="KW-0472">Membrane</keyword>
<feature type="compositionally biased region" description="Basic and acidic residues" evidence="2">
    <location>
        <begin position="348"/>
        <end position="358"/>
    </location>
</feature>
<evidence type="ECO:0000256" key="2">
    <source>
        <dbReference type="SAM" id="MobiDB-lite"/>
    </source>
</evidence>
<dbReference type="RefSeq" id="WP_066791569.1">
    <property type="nucleotide sequence ID" value="NZ_CP014806.1"/>
</dbReference>
<evidence type="ECO:0000313" key="4">
    <source>
        <dbReference type="Proteomes" id="UP000076021"/>
    </source>
</evidence>
<feature type="region of interest" description="Disordered" evidence="2">
    <location>
        <begin position="338"/>
        <end position="358"/>
    </location>
</feature>
<gene>
    <name evidence="3" type="ORF">ATY39_16300</name>
</gene>
<evidence type="ECO:0008006" key="5">
    <source>
        <dbReference type="Google" id="ProtNLM"/>
    </source>
</evidence>
<evidence type="ECO:0000313" key="3">
    <source>
        <dbReference type="EMBL" id="AMX00800.1"/>
    </source>
</evidence>
<dbReference type="EMBL" id="CP014806">
    <property type="protein sequence ID" value="AMX00800.1"/>
    <property type="molecule type" value="Genomic_DNA"/>
</dbReference>
<dbReference type="Proteomes" id="UP000076021">
    <property type="component" value="Chromosome"/>
</dbReference>
<reference evidence="4" key="2">
    <citation type="submission" date="2016-03" db="EMBL/GenBank/DDBJ databases">
        <authorList>
            <person name="Ploux O."/>
        </authorList>
    </citation>
    <scope>NUCLEOTIDE SEQUENCE [LARGE SCALE GENOMIC DNA]</scope>
    <source>
        <strain evidence="4">PP9</strain>
    </source>
</reference>
<accession>A0A143HH64</accession>
<sequence length="358" mass="40438">MNYQNNEESMKKTVFVGAVTSCMNLYPIERIATLAAMFDKSNTNLLIKHDQQAIEYLINRGFKPISYQTEKELVAELKKLSPQLVIYDGGNTEVPFVEELKAFIPTIIHFDDFGEGGTAADCVFQTLYQEKREKLLPHYLVGPSSYVVPKSLQAVQKKAKEPADKPHIVVSIEGKDPDNTSYRVLRHLLQLQIPIRISVVVQSNYSHAVDELKLMALSRKNIKVIHKDHALYELLGEADIVICGAKYTPYKVATVGIPCIVVCYDELEMQHIFPTEANGFINLGLGKKIKQSLLQNAVMEFLLHEGRREHAIRKQLSHDVGRNNQYIQSFIKSFGNDPSNSPGFLSEEQAKKTSDMIQ</sequence>
<dbReference type="Gene3D" id="3.40.50.2000">
    <property type="entry name" value="Glycogen Phosphorylase B"/>
    <property type="match status" value="1"/>
</dbReference>
<name>A0A143HH64_9BACL</name>
<dbReference type="KEGG" id="rst:ATY39_16300"/>
<reference evidence="3 4" key="1">
    <citation type="journal article" date="2016" name="Genome Announc.">
        <title>Whole-Genome Sequence of Rummeliibacillus stabekisii Strain PP9 Isolated from Antarctic Soil.</title>
        <authorList>
            <person name="da Mota F.F."/>
            <person name="Vollu R.E."/>
            <person name="Jurelevicius D."/>
            <person name="Seldin L."/>
        </authorList>
    </citation>
    <scope>NUCLEOTIDE SEQUENCE [LARGE SCALE GENOMIC DNA]</scope>
    <source>
        <strain evidence="3 4">PP9</strain>
    </source>
</reference>
<proteinExistence type="predicted"/>
<dbReference type="AlphaFoldDB" id="A0A143HH64"/>
<dbReference type="PANTHER" id="PTHR21015">
    <property type="entry name" value="UDP-N-ACETYLGLUCOSAMINE--N-ACETYLMURAMYL-(PENTAPEPTIDE) PYROPHOSPHORYL-UNDECAPRENOL N-ACETYLGLUCOSAMINE TRANSFERASE 1"/>
    <property type="match status" value="1"/>
</dbReference>
<keyword evidence="4" id="KW-1185">Reference proteome</keyword>
<organism evidence="3 4">
    <name type="scientific">Rummeliibacillus stabekisii</name>
    <dbReference type="NCBI Taxonomy" id="241244"/>
    <lineage>
        <taxon>Bacteria</taxon>
        <taxon>Bacillati</taxon>
        <taxon>Bacillota</taxon>
        <taxon>Bacilli</taxon>
        <taxon>Bacillales</taxon>
        <taxon>Caryophanaceae</taxon>
        <taxon>Rummeliibacillus</taxon>
    </lineage>
</organism>